<evidence type="ECO:0000256" key="1">
    <source>
        <dbReference type="ARBA" id="ARBA00001933"/>
    </source>
</evidence>
<proteinExistence type="inferred from homology"/>
<keyword evidence="9" id="KW-1185">Reference proteome</keyword>
<dbReference type="OrthoDB" id="6752799at2759"/>
<name>G0WF31_NAUDC</name>
<dbReference type="eggNOG" id="KOG1411">
    <property type="taxonomic scope" value="Eukaryota"/>
</dbReference>
<comment type="similarity">
    <text evidence="2">Belongs to the class-I pyridoxal-phosphate-dependent aminotransferase family.</text>
</comment>
<dbReference type="Gene3D" id="3.40.640.10">
    <property type="entry name" value="Type I PLP-dependent aspartate aminotransferase-like (Major domain)"/>
    <property type="match status" value="1"/>
</dbReference>
<comment type="subunit">
    <text evidence="3">Homodimer.</text>
</comment>
<dbReference type="Proteomes" id="UP000000689">
    <property type="component" value="Chromosome 8"/>
</dbReference>
<comment type="cofactor">
    <cofactor evidence="1">
        <name>pyridoxal 5'-phosphate</name>
        <dbReference type="ChEBI" id="CHEBI:597326"/>
    </cofactor>
</comment>
<dbReference type="GO" id="GO:0004069">
    <property type="term" value="F:L-aspartate:2-oxoglutarate aminotransferase activity"/>
    <property type="evidence" value="ECO:0007669"/>
    <property type="project" value="UniProtKB-EC"/>
</dbReference>
<dbReference type="STRING" id="1071378.G0WF31"/>
<dbReference type="HOGENOM" id="CLU_032440_0_0_1"/>
<dbReference type="AlphaFoldDB" id="G0WF31"/>
<feature type="domain" description="Aminotransferase class I/classII large" evidence="7">
    <location>
        <begin position="52"/>
        <end position="395"/>
    </location>
</feature>
<evidence type="ECO:0000313" key="9">
    <source>
        <dbReference type="Proteomes" id="UP000000689"/>
    </source>
</evidence>
<evidence type="ECO:0000313" key="8">
    <source>
        <dbReference type="EMBL" id="CCD26392.1"/>
    </source>
</evidence>
<gene>
    <name evidence="8" type="primary">NDAI0H02180</name>
    <name evidence="8" type="ordered locus">NDAI_0H02180</name>
</gene>
<dbReference type="Gene3D" id="3.90.1150.10">
    <property type="entry name" value="Aspartate Aminotransferase, domain 1"/>
    <property type="match status" value="1"/>
</dbReference>
<dbReference type="EMBL" id="HE580274">
    <property type="protein sequence ID" value="CCD26392.1"/>
    <property type="molecule type" value="Genomic_DNA"/>
</dbReference>
<dbReference type="RefSeq" id="XP_003671635.1">
    <property type="nucleotide sequence ID" value="XM_003671587.1"/>
</dbReference>
<dbReference type="InterPro" id="IPR015421">
    <property type="entry name" value="PyrdxlP-dep_Trfase_major"/>
</dbReference>
<dbReference type="PANTHER" id="PTHR11879:SF22">
    <property type="entry name" value="ASPARTATE AMINOTRANSFERASE, MITOCHONDRIAL"/>
    <property type="match status" value="1"/>
</dbReference>
<dbReference type="GO" id="GO:0005739">
    <property type="term" value="C:mitochondrion"/>
    <property type="evidence" value="ECO:0007669"/>
    <property type="project" value="TreeGrafter"/>
</dbReference>
<keyword evidence="6" id="KW-0663">Pyridoxal phosphate</keyword>
<sequence>MLVYTATLSSRLKLIARNTRQLSNLLASVPQAPQDLEFQLNEEFQNDTRKRKIDLFSGIATDSSNEVILFTVIQKARQMLAKRDNNPPNDLSYLPDRVTTDLKIGIIGLIFKDSCPNYGPALLLKKRVVIEPTDGVTGALATAAKLLTLSSLSNTVWIPEPSPPNTANVFEINGFTNIKYYPYAKNGEITTKEWLETIRQGSDGSLQCILLNGCCDSASGIDPTREEWHEIIQTVYDLNMVPIIDMSYQGLKSGNPSSDALVIRTCLNASKFKEWRNGIFICHSFKYTMGLWGDDVGSLTIVLPKEVAGKTKEITARMKDIGRYLHPLPPTQSSRLVSLILSDPTLKRAWYSNLKNRVESNITMKRRLFHCLHWIDLLETEHRHNMTYTPGFSEQQLENLKRKYSIYAGIHGELQLNSFSRFRTICEAFEDVTAKNIKK</sequence>
<dbReference type="SUPFAM" id="SSF53383">
    <property type="entry name" value="PLP-dependent transferases"/>
    <property type="match status" value="1"/>
</dbReference>
<evidence type="ECO:0000256" key="2">
    <source>
        <dbReference type="ARBA" id="ARBA00007441"/>
    </source>
</evidence>
<dbReference type="PANTHER" id="PTHR11879">
    <property type="entry name" value="ASPARTATE AMINOTRANSFERASE"/>
    <property type="match status" value="1"/>
</dbReference>
<reference evidence="8 9" key="1">
    <citation type="journal article" date="2011" name="Proc. Natl. Acad. Sci. U.S.A.">
        <title>Evolutionary erosion of yeast sex chromosomes by mating-type switching accidents.</title>
        <authorList>
            <person name="Gordon J.L."/>
            <person name="Armisen D."/>
            <person name="Proux-Wera E."/>
            <person name="Oheigeartaigh S.S."/>
            <person name="Byrne K.P."/>
            <person name="Wolfe K.H."/>
        </authorList>
    </citation>
    <scope>NUCLEOTIDE SEQUENCE [LARGE SCALE GENOMIC DNA]</scope>
    <source>
        <strain evidence="9">ATCC 10597 / BCRC 20456 / CBS 421 / NBRC 0211 / NRRL Y-12639</strain>
    </source>
</reference>
<dbReference type="Pfam" id="PF00155">
    <property type="entry name" value="Aminotran_1_2"/>
    <property type="match status" value="1"/>
</dbReference>
<dbReference type="GeneID" id="11495923"/>
<dbReference type="InterPro" id="IPR015424">
    <property type="entry name" value="PyrdxlP-dep_Trfase"/>
</dbReference>
<evidence type="ECO:0000256" key="5">
    <source>
        <dbReference type="ARBA" id="ARBA00022679"/>
    </source>
</evidence>
<evidence type="ECO:0000256" key="3">
    <source>
        <dbReference type="ARBA" id="ARBA00011738"/>
    </source>
</evidence>
<dbReference type="InterPro" id="IPR015422">
    <property type="entry name" value="PyrdxlP-dep_Trfase_small"/>
</dbReference>
<dbReference type="InterPro" id="IPR000796">
    <property type="entry name" value="Asp_trans"/>
</dbReference>
<keyword evidence="4" id="KW-0032">Aminotransferase</keyword>
<accession>G0WF31</accession>
<dbReference type="KEGG" id="ndi:NDAI_0H02180"/>
<evidence type="ECO:0000259" key="7">
    <source>
        <dbReference type="Pfam" id="PF00155"/>
    </source>
</evidence>
<evidence type="ECO:0000256" key="4">
    <source>
        <dbReference type="ARBA" id="ARBA00022576"/>
    </source>
</evidence>
<dbReference type="InterPro" id="IPR004839">
    <property type="entry name" value="Aminotransferase_I/II_large"/>
</dbReference>
<dbReference type="GO" id="GO:0030170">
    <property type="term" value="F:pyridoxal phosphate binding"/>
    <property type="evidence" value="ECO:0007669"/>
    <property type="project" value="InterPro"/>
</dbReference>
<dbReference type="GO" id="GO:0006533">
    <property type="term" value="P:L-aspartate catabolic process"/>
    <property type="evidence" value="ECO:0007669"/>
    <property type="project" value="TreeGrafter"/>
</dbReference>
<organism evidence="8 9">
    <name type="scientific">Naumovozyma dairenensis (strain ATCC 10597 / BCRC 20456 / CBS 421 / NBRC 0211 / NRRL Y-12639)</name>
    <name type="common">Saccharomyces dairenensis</name>
    <dbReference type="NCBI Taxonomy" id="1071378"/>
    <lineage>
        <taxon>Eukaryota</taxon>
        <taxon>Fungi</taxon>
        <taxon>Dikarya</taxon>
        <taxon>Ascomycota</taxon>
        <taxon>Saccharomycotina</taxon>
        <taxon>Saccharomycetes</taxon>
        <taxon>Saccharomycetales</taxon>
        <taxon>Saccharomycetaceae</taxon>
        <taxon>Naumovozyma</taxon>
    </lineage>
</organism>
<protein>
    <recommendedName>
        <fullName evidence="7">Aminotransferase class I/classII large domain-containing protein</fullName>
    </recommendedName>
</protein>
<keyword evidence="5" id="KW-0808">Transferase</keyword>
<dbReference type="PRINTS" id="PR00799">
    <property type="entry name" value="TRANSAMINASE"/>
</dbReference>
<evidence type="ECO:0000256" key="6">
    <source>
        <dbReference type="ARBA" id="ARBA00022898"/>
    </source>
</evidence>